<dbReference type="SMART" id="SM00708">
    <property type="entry name" value="PhBP"/>
    <property type="match status" value="1"/>
</dbReference>
<dbReference type="InterPro" id="IPR036728">
    <property type="entry name" value="PBP_GOBP_sf"/>
</dbReference>
<dbReference type="SUPFAM" id="SSF47565">
    <property type="entry name" value="Insect pheromone/odorant-binding proteins"/>
    <property type="match status" value="1"/>
</dbReference>
<reference evidence="2" key="1">
    <citation type="journal article" date="2019" name="Sci. Rep.">
        <title>Antennal transcriptome analyses and olfactory protein identification in an important wood-boring moth pest, Streltzoviella insularis (Lepidoptera: Cossidae).</title>
        <authorList>
            <person name="Yang Y"/>
            <person name="Li W"/>
            <person name="Tao J Zong.S."/>
        </authorList>
    </citation>
    <scope>NUCLEOTIDE SEQUENCE</scope>
    <source>
        <tissue evidence="2">Antennae</tissue>
    </source>
</reference>
<dbReference type="GO" id="GO:0005549">
    <property type="term" value="F:odorant binding"/>
    <property type="evidence" value="ECO:0007669"/>
    <property type="project" value="InterPro"/>
</dbReference>
<dbReference type="InterPro" id="IPR006170">
    <property type="entry name" value="PBP/GOBP"/>
</dbReference>
<accession>A0A7D5YXS3</accession>
<dbReference type="Pfam" id="PF01395">
    <property type="entry name" value="PBP_GOBP"/>
    <property type="match status" value="1"/>
</dbReference>
<proteinExistence type="evidence at transcript level"/>
<keyword evidence="1" id="KW-0732">Signal</keyword>
<dbReference type="Gene3D" id="1.10.238.20">
    <property type="entry name" value="Pheromone/general odorant binding protein domain"/>
    <property type="match status" value="1"/>
</dbReference>
<feature type="signal peptide" evidence="1">
    <location>
        <begin position="1"/>
        <end position="28"/>
    </location>
</feature>
<dbReference type="EMBL" id="MT386725">
    <property type="protein sequence ID" value="QLI62009.1"/>
    <property type="molecule type" value="mRNA"/>
</dbReference>
<evidence type="ECO:0000256" key="1">
    <source>
        <dbReference type="SAM" id="SignalP"/>
    </source>
</evidence>
<evidence type="ECO:0000313" key="2">
    <source>
        <dbReference type="EMBL" id="QLI62009.1"/>
    </source>
</evidence>
<sequence length="180" mass="20814">MNQIVIKMTKSFILLLTIVLLWCSLAKSLNVRKDDVKMNKDEEINMSTIIPAMSMEEQNRINDVDMMAIMNECNETFHIEMSYLESLNASGSFLDETDKTPKCYIKCILEKSGVFDEEKGVFDPAKTASVFAGERGGRPMDDIEEMAATCTDRKEFCKCERSYNYMKCLMEMEIKRYEMH</sequence>
<protein>
    <submittedName>
        <fullName evidence="2">Odorant-binding protein 6</fullName>
    </submittedName>
</protein>
<dbReference type="AlphaFoldDB" id="A0A7D5YXS3"/>
<reference evidence="2" key="2">
    <citation type="submission" date="2020-04" db="EMBL/GenBank/DDBJ databases">
        <authorList>
            <person name="Yang Y."/>
        </authorList>
    </citation>
    <scope>NUCLEOTIDE SEQUENCE</scope>
    <source>
        <tissue evidence="2">Antennae</tissue>
    </source>
</reference>
<organism evidence="2">
    <name type="scientific">Streltzoviella insularis</name>
    <dbReference type="NCBI Taxonomy" id="1206366"/>
    <lineage>
        <taxon>Eukaryota</taxon>
        <taxon>Metazoa</taxon>
        <taxon>Ecdysozoa</taxon>
        <taxon>Arthropoda</taxon>
        <taxon>Hexapoda</taxon>
        <taxon>Insecta</taxon>
        <taxon>Pterygota</taxon>
        <taxon>Neoptera</taxon>
        <taxon>Endopterygota</taxon>
        <taxon>Lepidoptera</taxon>
        <taxon>Glossata</taxon>
        <taxon>Ditrysia</taxon>
        <taxon>Cossoidea</taxon>
        <taxon>Cossidae</taxon>
        <taxon>Cossinae</taxon>
        <taxon>Streltzoviella</taxon>
    </lineage>
</organism>
<dbReference type="CDD" id="cd23992">
    <property type="entry name" value="PBP_GOBP"/>
    <property type="match status" value="1"/>
</dbReference>
<feature type="chain" id="PRO_5027728734" evidence="1">
    <location>
        <begin position="29"/>
        <end position="180"/>
    </location>
</feature>
<name>A0A7D5YXS3_9NEOP</name>